<accession>A0ABU0CTI6</accession>
<dbReference type="Proteomes" id="UP001232445">
    <property type="component" value="Unassembled WGS sequence"/>
</dbReference>
<reference evidence="2 3" key="1">
    <citation type="submission" date="2023-07" db="EMBL/GenBank/DDBJ databases">
        <title>Genomic Encyclopedia of Type Strains, Phase IV (KMG-IV): sequencing the most valuable type-strain genomes for metagenomic binning, comparative biology and taxonomic classification.</title>
        <authorList>
            <person name="Goeker M."/>
        </authorList>
    </citation>
    <scope>NUCLEOTIDE SEQUENCE [LARGE SCALE GENOMIC DNA]</scope>
    <source>
        <strain evidence="2 3">DSM 17740</strain>
    </source>
</reference>
<dbReference type="PANTHER" id="PTHR10438">
    <property type="entry name" value="THIOREDOXIN"/>
    <property type="match status" value="1"/>
</dbReference>
<dbReference type="InterPro" id="IPR013766">
    <property type="entry name" value="Thioredoxin_domain"/>
</dbReference>
<evidence type="ECO:0000313" key="3">
    <source>
        <dbReference type="Proteomes" id="UP001232445"/>
    </source>
</evidence>
<keyword evidence="3" id="KW-1185">Reference proteome</keyword>
<dbReference type="PROSITE" id="PS51352">
    <property type="entry name" value="THIOREDOXIN_2"/>
    <property type="match status" value="1"/>
</dbReference>
<organism evidence="2 3">
    <name type="scientific">Caldalkalibacillus uzonensis</name>
    <dbReference type="NCBI Taxonomy" id="353224"/>
    <lineage>
        <taxon>Bacteria</taxon>
        <taxon>Bacillati</taxon>
        <taxon>Bacillota</taxon>
        <taxon>Bacilli</taxon>
        <taxon>Bacillales</taxon>
        <taxon>Bacillaceae</taxon>
        <taxon>Caldalkalibacillus</taxon>
    </lineage>
</organism>
<dbReference type="PANTHER" id="PTHR10438:SF468">
    <property type="entry name" value="THIOREDOXIN-1-RELATED"/>
    <property type="match status" value="1"/>
</dbReference>
<evidence type="ECO:0000313" key="2">
    <source>
        <dbReference type="EMBL" id="MDQ0339408.1"/>
    </source>
</evidence>
<dbReference type="RefSeq" id="WP_307339316.1">
    <property type="nucleotide sequence ID" value="NZ_JAUSUQ010000007.1"/>
</dbReference>
<dbReference type="EMBL" id="JAUSUQ010000007">
    <property type="protein sequence ID" value="MDQ0339408.1"/>
    <property type="molecule type" value="Genomic_DNA"/>
</dbReference>
<gene>
    <name evidence="2" type="ORF">J2S00_002195</name>
</gene>
<evidence type="ECO:0000259" key="1">
    <source>
        <dbReference type="PROSITE" id="PS51352"/>
    </source>
</evidence>
<dbReference type="SUPFAM" id="SSF52833">
    <property type="entry name" value="Thioredoxin-like"/>
    <property type="match status" value="1"/>
</dbReference>
<name>A0ABU0CTI6_9BACI</name>
<sequence length="119" mass="13951">MQTIENIEAYQSAIKEGVTVLMFSADWCPDCRVIDPFMPEVEENFKSQLKMYKVDRDQMLDLAQQLDVFGIPSFIAYRNGQEIMRFVNKERKTREQIEAFLNRVVQVSQALEEYTKSLS</sequence>
<proteinExistence type="predicted"/>
<dbReference type="Gene3D" id="3.40.30.10">
    <property type="entry name" value="Glutaredoxin"/>
    <property type="match status" value="1"/>
</dbReference>
<feature type="domain" description="Thioredoxin" evidence="1">
    <location>
        <begin position="1"/>
        <end position="106"/>
    </location>
</feature>
<dbReference type="CDD" id="cd02947">
    <property type="entry name" value="TRX_family"/>
    <property type="match status" value="1"/>
</dbReference>
<dbReference type="InterPro" id="IPR050620">
    <property type="entry name" value="Thioredoxin_H-type-like"/>
</dbReference>
<dbReference type="InterPro" id="IPR036249">
    <property type="entry name" value="Thioredoxin-like_sf"/>
</dbReference>
<dbReference type="Pfam" id="PF00085">
    <property type="entry name" value="Thioredoxin"/>
    <property type="match status" value="1"/>
</dbReference>
<protein>
    <submittedName>
        <fullName evidence="2">Thioredoxin-like negative regulator of GroEL</fullName>
    </submittedName>
</protein>
<comment type="caution">
    <text evidence="2">The sequence shown here is derived from an EMBL/GenBank/DDBJ whole genome shotgun (WGS) entry which is preliminary data.</text>
</comment>